<gene>
    <name evidence="4" type="ORF">PDE001_LOCUS7546</name>
</gene>
<feature type="chain" id="PRO_5043953731" description="DUF7492 domain-containing protein" evidence="2">
    <location>
        <begin position="27"/>
        <end position="443"/>
    </location>
</feature>
<dbReference type="PANTHER" id="PTHR36493">
    <property type="entry name" value="NEUROBLAST DIFFERENTIATION-ASSOCIATED PROTEIN AHNAK-LIKE PROTEIN"/>
    <property type="match status" value="1"/>
</dbReference>
<dbReference type="InterPro" id="IPR055915">
    <property type="entry name" value="DUF7492"/>
</dbReference>
<dbReference type="AlphaFoldDB" id="A0AAV0UUM8"/>
<dbReference type="Proteomes" id="UP001162029">
    <property type="component" value="Unassembled WGS sequence"/>
</dbReference>
<evidence type="ECO:0000313" key="4">
    <source>
        <dbReference type="EMBL" id="CAI5740582.1"/>
    </source>
</evidence>
<evidence type="ECO:0000256" key="2">
    <source>
        <dbReference type="SAM" id="SignalP"/>
    </source>
</evidence>
<name>A0AAV0UUM8_9STRA</name>
<evidence type="ECO:0000256" key="1">
    <source>
        <dbReference type="SAM" id="MobiDB-lite"/>
    </source>
</evidence>
<dbReference type="EMBL" id="CANTFM010001518">
    <property type="protein sequence ID" value="CAI5740582.1"/>
    <property type="molecule type" value="Genomic_DNA"/>
</dbReference>
<keyword evidence="2" id="KW-0732">Signal</keyword>
<dbReference type="Pfam" id="PF24320">
    <property type="entry name" value="DUF7492"/>
    <property type="match status" value="1"/>
</dbReference>
<comment type="caution">
    <text evidence="4">The sequence shown here is derived from an EMBL/GenBank/DDBJ whole genome shotgun (WGS) entry which is preliminary data.</text>
</comment>
<keyword evidence="5" id="KW-1185">Reference proteome</keyword>
<feature type="region of interest" description="Disordered" evidence="1">
    <location>
        <begin position="306"/>
        <end position="376"/>
    </location>
</feature>
<protein>
    <recommendedName>
        <fullName evidence="3">DUF7492 domain-containing protein</fullName>
    </recommendedName>
</protein>
<feature type="region of interest" description="Disordered" evidence="1">
    <location>
        <begin position="282"/>
        <end position="301"/>
    </location>
</feature>
<proteinExistence type="predicted"/>
<accession>A0AAV0UUM8</accession>
<feature type="region of interest" description="Disordered" evidence="1">
    <location>
        <begin position="247"/>
        <end position="272"/>
    </location>
</feature>
<feature type="signal peptide" evidence="2">
    <location>
        <begin position="1"/>
        <end position="26"/>
    </location>
</feature>
<organism evidence="4 5">
    <name type="scientific">Peronospora destructor</name>
    <dbReference type="NCBI Taxonomy" id="86335"/>
    <lineage>
        <taxon>Eukaryota</taxon>
        <taxon>Sar</taxon>
        <taxon>Stramenopiles</taxon>
        <taxon>Oomycota</taxon>
        <taxon>Peronosporomycetes</taxon>
        <taxon>Peronosporales</taxon>
        <taxon>Peronosporaceae</taxon>
        <taxon>Peronospora</taxon>
    </lineage>
</organism>
<dbReference type="PANTHER" id="PTHR36493:SF3">
    <property type="entry name" value="CHITIN-BINDING TYPE-4 DOMAIN-CONTAINING PROTEIN"/>
    <property type="match status" value="1"/>
</dbReference>
<evidence type="ECO:0000259" key="3">
    <source>
        <dbReference type="Pfam" id="PF24320"/>
    </source>
</evidence>
<evidence type="ECO:0000313" key="5">
    <source>
        <dbReference type="Proteomes" id="UP001162029"/>
    </source>
</evidence>
<reference evidence="4" key="1">
    <citation type="submission" date="2022-12" db="EMBL/GenBank/DDBJ databases">
        <authorList>
            <person name="Webb A."/>
        </authorList>
    </citation>
    <scope>NUCLEOTIDE SEQUENCE</scope>
    <source>
        <strain evidence="4">Pd1</strain>
    </source>
</reference>
<feature type="domain" description="DUF7492" evidence="3">
    <location>
        <begin position="58"/>
        <end position="248"/>
    </location>
</feature>
<sequence length="443" mass="45842">MVCVVSAETVLLPLVVLSFARQFAEGHSSALCFDTNLTKVYDESASYIFGGAQGNGFCEGYAAGYKGRGIGMEDTYKILKNEVEAGAPVCKDVGPNPYTDWCTRVTVPPEVAIYFAYLPNGHIVKDKKAIGTQHGIYWTGQVGTSLTSTHDMIPENLVTGNTVDFDDGNCGETVDFNGNPSGRAGDGKPCIGSFAIPKGSPPGIYKMVWYWEFWLDNPNAYKDPNLARGYFGAAYTSCFEVEVTSGGSIGNGSTTSNAETPVGKPGPPDALMAPEPIVAAEADQPSVPGTPDLTPPIAAASAPMGSDAEIAPTNTPPLPEAATPASVTAAPEAAPTNTPPLPEAMTPASVTAAPEAAPTNTPPLPEAMTPASVTAAPEAALTDTPEAMTLTSTTSVPKAQAPAPAAPMALPVVPKFSLEVPASPMPFGRGCRARVRSSVMIDD</sequence>